<dbReference type="Proteomes" id="UP000093985">
    <property type="component" value="Unassembled WGS sequence"/>
</dbReference>
<dbReference type="GO" id="GO:0052572">
    <property type="term" value="P:response to host immune response"/>
    <property type="evidence" value="ECO:0007669"/>
    <property type="project" value="TreeGrafter"/>
</dbReference>
<evidence type="ECO:0000256" key="2">
    <source>
        <dbReference type="SAM" id="MobiDB-lite"/>
    </source>
</evidence>
<feature type="domain" description="PPE" evidence="3">
    <location>
        <begin position="4"/>
        <end position="167"/>
    </location>
</feature>
<accession>A0A1A2ENB8</accession>
<feature type="non-terminal residue" evidence="4">
    <location>
        <position position="330"/>
    </location>
</feature>
<evidence type="ECO:0000256" key="1">
    <source>
        <dbReference type="ARBA" id="ARBA00010652"/>
    </source>
</evidence>
<dbReference type="PANTHER" id="PTHR46766">
    <property type="entry name" value="GLUTAMINE-RICH PROTEIN 2"/>
    <property type="match status" value="1"/>
</dbReference>
<dbReference type="Pfam" id="PF00823">
    <property type="entry name" value="PPE"/>
    <property type="match status" value="1"/>
</dbReference>
<evidence type="ECO:0000313" key="4">
    <source>
        <dbReference type="EMBL" id="OBG06316.1"/>
    </source>
</evidence>
<evidence type="ECO:0000313" key="5">
    <source>
        <dbReference type="Proteomes" id="UP000093985"/>
    </source>
</evidence>
<dbReference type="EMBL" id="LZIN01000051">
    <property type="protein sequence ID" value="OBG06316.1"/>
    <property type="molecule type" value="Genomic_DNA"/>
</dbReference>
<organism evidence="4 5">
    <name type="scientific">Mycolicibacter sinensis (strain JDM601)</name>
    <name type="common">Mycobacterium sinense</name>
    <dbReference type="NCBI Taxonomy" id="875328"/>
    <lineage>
        <taxon>Bacteria</taxon>
        <taxon>Bacillati</taxon>
        <taxon>Actinomycetota</taxon>
        <taxon>Actinomycetes</taxon>
        <taxon>Mycobacteriales</taxon>
        <taxon>Mycobacteriaceae</taxon>
        <taxon>Mycolicibacter</taxon>
    </lineage>
</organism>
<feature type="region of interest" description="Disordered" evidence="2">
    <location>
        <begin position="165"/>
        <end position="198"/>
    </location>
</feature>
<dbReference type="PANTHER" id="PTHR46766:SF1">
    <property type="entry name" value="GLUTAMINE-RICH PROTEIN 2"/>
    <property type="match status" value="1"/>
</dbReference>
<evidence type="ECO:0000259" key="3">
    <source>
        <dbReference type="Pfam" id="PF00823"/>
    </source>
</evidence>
<name>A0A1A2ENB8_MYCSD</name>
<protein>
    <recommendedName>
        <fullName evidence="3">PPE domain-containing protein</fullName>
    </recommendedName>
</protein>
<dbReference type="SUPFAM" id="SSF140459">
    <property type="entry name" value="PE/PPE dimer-like"/>
    <property type="match status" value="1"/>
</dbReference>
<reference evidence="5" key="1">
    <citation type="submission" date="2016-06" db="EMBL/GenBank/DDBJ databases">
        <authorList>
            <person name="Sutton G."/>
            <person name="Brinkac L."/>
            <person name="Sanka R."/>
            <person name="Adams M."/>
            <person name="Lau E."/>
            <person name="Mehaffy C."/>
            <person name="Tameris M."/>
            <person name="Hatherill M."/>
            <person name="Hanekom W."/>
            <person name="Mahomed H."/>
            <person name="Mcshane H."/>
        </authorList>
    </citation>
    <scope>NUCLEOTIDE SEQUENCE [LARGE SCALE GENOMIC DNA]</scope>
    <source>
        <strain evidence="5">852014-51077_SCH5608930-a</strain>
    </source>
</reference>
<dbReference type="FunFam" id="1.20.1260.20:FF:000001">
    <property type="entry name" value="PPE family protein PPE41"/>
    <property type="match status" value="1"/>
</dbReference>
<gene>
    <name evidence="4" type="ORF">A5771_08275</name>
</gene>
<comment type="caution">
    <text evidence="4">The sequence shown here is derived from an EMBL/GenBank/DDBJ whole genome shotgun (WGS) entry which is preliminary data.</text>
</comment>
<feature type="compositionally biased region" description="Pro residues" evidence="2">
    <location>
        <begin position="229"/>
        <end position="241"/>
    </location>
</feature>
<dbReference type="InterPro" id="IPR000030">
    <property type="entry name" value="PPE_dom"/>
</dbReference>
<sequence length="330" mass="32108">MAMDFAALPPEVNSARMYAGPGSGPMLAAASSWDSLAAELQSAAAAYSTAISDLTSEAWVGPSSTSMAAAAAPYVAWLNDTAAQAEQTGLHAKAAAAAHAAAFAMTVPPPVIAANRVLQASLIATNILGQNTPAIMVTEAHYMEMWAQDATAMYGYAGDSAAASTLTPFTPPPTTTSPAGVGNQAAATAQASGTSAGTGQGSISQLITSLLNSFASPGTSPTGLAAAPAPTPTPTPAPTPTPTGGGLFGSIDPSSLMQSMASQYGFLPGLFGMFMGANALGPLMATPMNMALTSAGASAAAPIAGLSPIAGLPGIAAMPGMAAGSLGGMA</sequence>
<feature type="compositionally biased region" description="Low complexity" evidence="2">
    <location>
        <begin position="176"/>
        <end position="197"/>
    </location>
</feature>
<proteinExistence type="inferred from homology"/>
<feature type="region of interest" description="Disordered" evidence="2">
    <location>
        <begin position="221"/>
        <end position="251"/>
    </location>
</feature>
<dbReference type="InterPro" id="IPR038332">
    <property type="entry name" value="PPE_sf"/>
</dbReference>
<comment type="similarity">
    <text evidence="1">Belongs to the mycobacterial PPE family.</text>
</comment>
<dbReference type="Gene3D" id="1.20.1260.20">
    <property type="entry name" value="PPE superfamily"/>
    <property type="match status" value="1"/>
</dbReference>
<dbReference type="AlphaFoldDB" id="A0A1A2ENB8"/>